<dbReference type="Pfam" id="PF14976">
    <property type="entry name" value="YPEH2ZP"/>
    <property type="match status" value="1"/>
</dbReference>
<reference evidence="2 3" key="1">
    <citation type="submission" date="2006-10" db="EMBL/GenBank/DDBJ databases">
        <title>The Genome Sequence of Batrachochytrium dendrobatidis JEL423.</title>
        <authorList>
            <consortium name="The Broad Institute Genome Sequencing Platform"/>
            <person name="Birren B."/>
            <person name="Lander E."/>
            <person name="Galagan J."/>
            <person name="Cuomo C."/>
            <person name="Devon K."/>
            <person name="Jaffe D."/>
            <person name="Butler J."/>
            <person name="Alvarez P."/>
            <person name="Gnerre S."/>
            <person name="Grabherr M."/>
            <person name="Kleber M."/>
            <person name="Mauceli E."/>
            <person name="Brockman W."/>
            <person name="Young S."/>
            <person name="LaButti K."/>
            <person name="Sykes S."/>
            <person name="DeCaprio D."/>
            <person name="Crawford M."/>
            <person name="Koehrsen M."/>
            <person name="Engels R."/>
            <person name="Montgomery P."/>
            <person name="Pearson M."/>
            <person name="Howarth C."/>
            <person name="Larson L."/>
            <person name="White J."/>
            <person name="O'Leary S."/>
            <person name="Kodira C."/>
            <person name="Zeng Q."/>
            <person name="Yandava C."/>
            <person name="Alvarado L."/>
            <person name="Longcore J."/>
            <person name="James T."/>
        </authorList>
    </citation>
    <scope>NUCLEOTIDE SEQUENCE [LARGE SCALE GENOMIC DNA]</scope>
    <source>
        <strain evidence="2 3">JEL423</strain>
    </source>
</reference>
<dbReference type="PANTHER" id="PTHR31841">
    <property type="entry name" value="PROTEIN FAM72A-RELATED"/>
    <property type="match status" value="1"/>
</dbReference>
<accession>A0A177WD72</accession>
<evidence type="ECO:0000256" key="1">
    <source>
        <dbReference type="ARBA" id="ARBA00006888"/>
    </source>
</evidence>
<dbReference type="Proteomes" id="UP000077115">
    <property type="component" value="Unassembled WGS sequence"/>
</dbReference>
<organism evidence="2 3">
    <name type="scientific">Batrachochytrium dendrobatidis (strain JEL423)</name>
    <dbReference type="NCBI Taxonomy" id="403673"/>
    <lineage>
        <taxon>Eukaryota</taxon>
        <taxon>Fungi</taxon>
        <taxon>Fungi incertae sedis</taxon>
        <taxon>Chytridiomycota</taxon>
        <taxon>Chytridiomycota incertae sedis</taxon>
        <taxon>Chytridiomycetes</taxon>
        <taxon>Rhizophydiales</taxon>
        <taxon>Rhizophydiales incertae sedis</taxon>
        <taxon>Batrachochytrium</taxon>
    </lineage>
</organism>
<protein>
    <recommendedName>
        <fullName evidence="4">Protein FAM72</fullName>
    </recommendedName>
</protein>
<proteinExistence type="inferred from homology"/>
<dbReference type="VEuPathDB" id="FungiDB:BDEG_22017"/>
<dbReference type="eggNOG" id="ENOG502S1HA">
    <property type="taxonomic scope" value="Eukaryota"/>
</dbReference>
<evidence type="ECO:0008006" key="4">
    <source>
        <dbReference type="Google" id="ProtNLM"/>
    </source>
</evidence>
<name>A0A177WD72_BATDL</name>
<dbReference type="AlphaFoldDB" id="A0A177WD72"/>
<dbReference type="InterPro" id="IPR026768">
    <property type="entry name" value="YPEH2ZP"/>
</dbReference>
<dbReference type="PANTHER" id="PTHR31841:SF1">
    <property type="entry name" value="PROTEIN FAM72A-RELATED"/>
    <property type="match status" value="1"/>
</dbReference>
<dbReference type="OrthoDB" id="2526683at2759"/>
<dbReference type="GO" id="GO:0005829">
    <property type="term" value="C:cytosol"/>
    <property type="evidence" value="ECO:0007669"/>
    <property type="project" value="TreeGrafter"/>
</dbReference>
<gene>
    <name evidence="2" type="ORF">BDEG_22017</name>
</gene>
<reference evidence="2 3" key="2">
    <citation type="submission" date="2016-05" db="EMBL/GenBank/DDBJ databases">
        <title>Lineage-specific infection strategies underlie the spectrum of fungal disease in amphibians.</title>
        <authorList>
            <person name="Cuomo C.A."/>
            <person name="Farrer R.A."/>
            <person name="James T."/>
            <person name="Longcore J."/>
            <person name="Birren B."/>
        </authorList>
    </citation>
    <scope>NUCLEOTIDE SEQUENCE [LARGE SCALE GENOMIC DNA]</scope>
    <source>
        <strain evidence="2 3">JEL423</strain>
    </source>
</reference>
<evidence type="ECO:0000313" key="2">
    <source>
        <dbReference type="EMBL" id="OAJ38048.1"/>
    </source>
</evidence>
<dbReference type="EMBL" id="DS022301">
    <property type="protein sequence ID" value="OAJ38048.1"/>
    <property type="molecule type" value="Genomic_DNA"/>
</dbReference>
<comment type="similarity">
    <text evidence="1">Belongs to the FAM72 family.</text>
</comment>
<sequence length="176" mass="19979">MANHNNFHDLPYFIHISQQTASLLRLQMSSPSIHPQFRSKAVCTLNCRHCTTVICNRGMKAILLGDTRVELFSTDVPPFRVQLVEKDYMTRNCRCRIRDVACLGCGNVIGYHVTRPCERCLDSCNNGHFWMFLSDGVSAKERLDSTGVKTLLWAHLVKENTPTGCLGEAKYELLCR</sequence>
<evidence type="ECO:0000313" key="3">
    <source>
        <dbReference type="Proteomes" id="UP000077115"/>
    </source>
</evidence>